<feature type="transmembrane region" description="Helical" evidence="1">
    <location>
        <begin position="77"/>
        <end position="100"/>
    </location>
</feature>
<name>A0AAJ1V602_9FLAO</name>
<reference evidence="3" key="2">
    <citation type="journal article" date="2022" name="Sci. Total Environ.">
        <title>Prevalence, transmission, and molecular epidemiology of tet(X)-positive bacteria among humans, animals, and environmental niches in China: An epidemiological, and genomic-based study.</title>
        <authorList>
            <person name="Dong N."/>
            <person name="Zeng Y."/>
            <person name="Cai C."/>
            <person name="Sun C."/>
            <person name="Lu J."/>
            <person name="Liu C."/>
            <person name="Zhou H."/>
            <person name="Sun Q."/>
            <person name="Shu L."/>
            <person name="Wang H."/>
            <person name="Wang Y."/>
            <person name="Wang S."/>
            <person name="Wu C."/>
            <person name="Chan E.W."/>
            <person name="Chen G."/>
            <person name="Shen Z."/>
            <person name="Chen S."/>
            <person name="Zhang R."/>
        </authorList>
    </citation>
    <scope>NUCLEOTIDE SEQUENCE</scope>
    <source>
        <strain evidence="3">R655-4</strain>
    </source>
</reference>
<accession>A0AAJ1V602</accession>
<keyword evidence="1" id="KW-0812">Transmembrane</keyword>
<sequence>MPYQSLQHSQKRKTIIFAACLLVLLTANIALDYIFTLFRNSAFYISESLLFSTAYWFLFLPLLPLQLKLVDNTKHSGLKFIVTGCIISMHLAVYPALIWALSGMFYEHTFPYGQTFSFGLSAYFLQTLILYSLTLLAVKKTIAQPVIPVIKKEEKTEQSVGITTLPVTDRHNRKTLIAVTEVFYFSANSPYVNIYHLSRKYVYTTTLKSLENQLDSKQFVRIHKSHIVNISTIVSLQSRQNGDYDITLSNDTLLRVSRNYAKNFKSRFSEYHQLTSK</sequence>
<comment type="caution">
    <text evidence="3">The sequence shown here is derived from an EMBL/GenBank/DDBJ whole genome shotgun (WGS) entry which is preliminary data.</text>
</comment>
<dbReference type="GO" id="GO:0003677">
    <property type="term" value="F:DNA binding"/>
    <property type="evidence" value="ECO:0007669"/>
    <property type="project" value="InterPro"/>
</dbReference>
<dbReference type="SMART" id="SM00850">
    <property type="entry name" value="LytTR"/>
    <property type="match status" value="1"/>
</dbReference>
<dbReference type="PROSITE" id="PS50930">
    <property type="entry name" value="HTH_LYTTR"/>
    <property type="match status" value="1"/>
</dbReference>
<dbReference type="Gene3D" id="2.40.50.1020">
    <property type="entry name" value="LytTr DNA-binding domain"/>
    <property type="match status" value="1"/>
</dbReference>
<dbReference type="GO" id="GO:0000156">
    <property type="term" value="F:phosphorelay response regulator activity"/>
    <property type="evidence" value="ECO:0007669"/>
    <property type="project" value="InterPro"/>
</dbReference>
<dbReference type="EMBL" id="JACAGJ010000001">
    <property type="protein sequence ID" value="MDM1071256.1"/>
    <property type="molecule type" value="Genomic_DNA"/>
</dbReference>
<dbReference type="InterPro" id="IPR007492">
    <property type="entry name" value="LytTR_DNA-bd_dom"/>
</dbReference>
<dbReference type="Proteomes" id="UP001170959">
    <property type="component" value="Unassembled WGS sequence"/>
</dbReference>
<feature type="transmembrane region" description="Helical" evidence="1">
    <location>
        <begin position="120"/>
        <end position="138"/>
    </location>
</feature>
<evidence type="ECO:0000313" key="3">
    <source>
        <dbReference type="EMBL" id="MDM1071256.1"/>
    </source>
</evidence>
<keyword evidence="1" id="KW-1133">Transmembrane helix</keyword>
<dbReference type="PANTHER" id="PTHR37299:SF1">
    <property type="entry name" value="STAGE 0 SPORULATION PROTEIN A HOMOLOG"/>
    <property type="match status" value="1"/>
</dbReference>
<feature type="transmembrane region" description="Helical" evidence="1">
    <location>
        <begin position="15"/>
        <end position="35"/>
    </location>
</feature>
<keyword evidence="1" id="KW-0472">Membrane</keyword>
<feature type="domain" description="HTH LytTR-type" evidence="2">
    <location>
        <begin position="176"/>
        <end position="270"/>
    </location>
</feature>
<proteinExistence type="predicted"/>
<dbReference type="PANTHER" id="PTHR37299">
    <property type="entry name" value="TRANSCRIPTIONAL REGULATOR-RELATED"/>
    <property type="match status" value="1"/>
</dbReference>
<evidence type="ECO:0000259" key="2">
    <source>
        <dbReference type="PROSITE" id="PS50930"/>
    </source>
</evidence>
<dbReference type="AlphaFoldDB" id="A0AAJ1V602"/>
<evidence type="ECO:0000256" key="1">
    <source>
        <dbReference type="SAM" id="Phobius"/>
    </source>
</evidence>
<feature type="transmembrane region" description="Helical" evidence="1">
    <location>
        <begin position="41"/>
        <end position="65"/>
    </location>
</feature>
<gene>
    <name evidence="3" type="ORF">HX001_01990</name>
</gene>
<dbReference type="Pfam" id="PF04397">
    <property type="entry name" value="LytTR"/>
    <property type="match status" value="1"/>
</dbReference>
<organism evidence="3 4">
    <name type="scientific">Empedobacter brevis</name>
    <dbReference type="NCBI Taxonomy" id="247"/>
    <lineage>
        <taxon>Bacteria</taxon>
        <taxon>Pseudomonadati</taxon>
        <taxon>Bacteroidota</taxon>
        <taxon>Flavobacteriia</taxon>
        <taxon>Flavobacteriales</taxon>
        <taxon>Weeksellaceae</taxon>
        <taxon>Empedobacter</taxon>
    </lineage>
</organism>
<evidence type="ECO:0000313" key="4">
    <source>
        <dbReference type="Proteomes" id="UP001170959"/>
    </source>
</evidence>
<reference evidence="3" key="1">
    <citation type="submission" date="2020-06" db="EMBL/GenBank/DDBJ databases">
        <authorList>
            <person name="Dong N."/>
        </authorList>
    </citation>
    <scope>NUCLEOTIDE SEQUENCE</scope>
    <source>
        <strain evidence="3">R655-4</strain>
    </source>
</reference>
<dbReference type="InterPro" id="IPR046947">
    <property type="entry name" value="LytR-like"/>
</dbReference>
<protein>
    <submittedName>
        <fullName evidence="3">LytTR family transcriptional regulator</fullName>
    </submittedName>
</protein>